<accession>A0A2C5ZSH3</accession>
<evidence type="ECO:0000313" key="3">
    <source>
        <dbReference type="Proteomes" id="UP000224854"/>
    </source>
</evidence>
<feature type="region of interest" description="Disordered" evidence="1">
    <location>
        <begin position="1"/>
        <end position="21"/>
    </location>
</feature>
<dbReference type="EMBL" id="NJEU01000035">
    <property type="protein sequence ID" value="PHH82936.1"/>
    <property type="molecule type" value="Genomic_DNA"/>
</dbReference>
<keyword evidence="3" id="KW-1185">Reference proteome</keyword>
<evidence type="ECO:0000313" key="2">
    <source>
        <dbReference type="EMBL" id="PHH82936.1"/>
    </source>
</evidence>
<evidence type="ECO:0000256" key="1">
    <source>
        <dbReference type="SAM" id="MobiDB-lite"/>
    </source>
</evidence>
<name>A0A2C5ZSH3_9HYPO</name>
<dbReference type="Proteomes" id="UP000224854">
    <property type="component" value="Unassembled WGS sequence"/>
</dbReference>
<protein>
    <submittedName>
        <fullName evidence="2">Uncharacterized protein</fullName>
    </submittedName>
</protein>
<sequence length="158" mass="17818">MGLPLAQYQSSAEAKEAGISTTAEQRARVLAMRRVREEVERDPSGTAFCPYSPYAGILIQQPPVPGRDAAHDWAACVPCVRRAERMRQWCEADGKLQREAARQRARDLGLNWHNLSYRLNCDNGPTTLEQIDEEERLFEDMAHLLRLEVARAERAAAA</sequence>
<proteinExistence type="predicted"/>
<organism evidence="2 3">
    <name type="scientific">Ophiocordyceps australis</name>
    <dbReference type="NCBI Taxonomy" id="1399860"/>
    <lineage>
        <taxon>Eukaryota</taxon>
        <taxon>Fungi</taxon>
        <taxon>Dikarya</taxon>
        <taxon>Ascomycota</taxon>
        <taxon>Pezizomycotina</taxon>
        <taxon>Sordariomycetes</taxon>
        <taxon>Hypocreomycetidae</taxon>
        <taxon>Hypocreales</taxon>
        <taxon>Ophiocordycipitaceae</taxon>
        <taxon>Ophiocordyceps</taxon>
    </lineage>
</organism>
<comment type="caution">
    <text evidence="2">The sequence shown here is derived from an EMBL/GenBank/DDBJ whole genome shotgun (WGS) entry which is preliminary data.</text>
</comment>
<gene>
    <name evidence="2" type="ORF">CDD82_4259</name>
</gene>
<reference evidence="2 3" key="1">
    <citation type="submission" date="2017-06" db="EMBL/GenBank/DDBJ databases">
        <title>Ant-infecting Ophiocordyceps genomes reveal a high diversity of potential behavioral manipulation genes and a possible major role for enterotoxins.</title>
        <authorList>
            <person name="De Bekker C."/>
            <person name="Evans H.C."/>
            <person name="Brachmann A."/>
            <person name="Hughes D.P."/>
        </authorList>
    </citation>
    <scope>NUCLEOTIDE SEQUENCE [LARGE SCALE GENOMIC DNA]</scope>
    <source>
        <strain evidence="2 3">1348a</strain>
    </source>
</reference>
<dbReference type="AlphaFoldDB" id="A0A2C5ZSH3"/>